<keyword evidence="6 11" id="KW-0677">Repeat</keyword>
<feature type="region of interest" description="Disordered" evidence="12">
    <location>
        <begin position="78"/>
        <end position="113"/>
    </location>
</feature>
<keyword evidence="9 11" id="KW-0411">Iron-sulfur</keyword>
<dbReference type="KEGG" id="ssau:H8M03_06970"/>
<dbReference type="Gene3D" id="3.30.70.20">
    <property type="match status" value="1"/>
</dbReference>
<comment type="function">
    <text evidence="11">Ferredoxins are iron-sulfur proteins that transfer electrons in a wide variety of metabolic reactions.</text>
</comment>
<comment type="cofactor">
    <cofactor evidence="2 11">
        <name>[4Fe-4S] cluster</name>
        <dbReference type="ChEBI" id="CHEBI:49883"/>
    </cofactor>
</comment>
<dbReference type="InterPro" id="IPR017896">
    <property type="entry name" value="4Fe4S_Fe-S-bd"/>
</dbReference>
<dbReference type="GO" id="GO:0046872">
    <property type="term" value="F:metal ion binding"/>
    <property type="evidence" value="ECO:0007669"/>
    <property type="project" value="UniProtKB-KW"/>
</dbReference>
<evidence type="ECO:0000256" key="5">
    <source>
        <dbReference type="ARBA" id="ARBA00022723"/>
    </source>
</evidence>
<evidence type="ECO:0000256" key="3">
    <source>
        <dbReference type="ARBA" id="ARBA00022448"/>
    </source>
</evidence>
<evidence type="ECO:0000256" key="6">
    <source>
        <dbReference type="ARBA" id="ARBA00022737"/>
    </source>
</evidence>
<dbReference type="PROSITE" id="PS00198">
    <property type="entry name" value="4FE4S_FER_1"/>
    <property type="match status" value="1"/>
</dbReference>
<dbReference type="PANTHER" id="PTHR42859:SF2">
    <property type="entry name" value="FERREDOXIN"/>
    <property type="match status" value="1"/>
</dbReference>
<accession>A0A7G9KZK8</accession>
<evidence type="ECO:0000256" key="10">
    <source>
        <dbReference type="ARBA" id="ARBA00023291"/>
    </source>
</evidence>
<sequence length="113" mass="12525">MTYVVTDACIKCKYMDCVEVCPVDCFYEGEVMLAINPNECIDCGVCEPECPAEAILPDTESGQEKWLELNATFSAQWPNVTRNNGQTPVDADEHKGEDGKYDKYFTPEPGSGD</sequence>
<dbReference type="InterPro" id="IPR050294">
    <property type="entry name" value="RnfB_subfamily"/>
</dbReference>
<organism evidence="14 15">
    <name type="scientific">Sphingomonas sabuli</name>
    <dbReference type="NCBI Taxonomy" id="2764186"/>
    <lineage>
        <taxon>Bacteria</taxon>
        <taxon>Pseudomonadati</taxon>
        <taxon>Pseudomonadota</taxon>
        <taxon>Alphaproteobacteria</taxon>
        <taxon>Sphingomonadales</taxon>
        <taxon>Sphingomonadaceae</taxon>
        <taxon>Sphingomonas</taxon>
    </lineage>
</organism>
<dbReference type="SUPFAM" id="SSF54862">
    <property type="entry name" value="4Fe-4S ferredoxins"/>
    <property type="match status" value="1"/>
</dbReference>
<evidence type="ECO:0000256" key="2">
    <source>
        <dbReference type="ARBA" id="ARBA00001966"/>
    </source>
</evidence>
<feature type="compositionally biased region" description="Basic and acidic residues" evidence="12">
    <location>
        <begin position="91"/>
        <end position="105"/>
    </location>
</feature>
<evidence type="ECO:0000256" key="12">
    <source>
        <dbReference type="SAM" id="MobiDB-lite"/>
    </source>
</evidence>
<dbReference type="RefSeq" id="WP_187478763.1">
    <property type="nucleotide sequence ID" value="NZ_CP060697.1"/>
</dbReference>
<feature type="domain" description="4Fe-4S ferredoxin-type" evidence="13">
    <location>
        <begin position="1"/>
        <end position="30"/>
    </location>
</feature>
<protein>
    <recommendedName>
        <fullName evidence="11">Ferredoxin</fullName>
    </recommendedName>
</protein>
<evidence type="ECO:0000256" key="7">
    <source>
        <dbReference type="ARBA" id="ARBA00022982"/>
    </source>
</evidence>
<evidence type="ECO:0000256" key="4">
    <source>
        <dbReference type="ARBA" id="ARBA00022485"/>
    </source>
</evidence>
<dbReference type="InterPro" id="IPR022569">
    <property type="entry name" value="Fd_C"/>
</dbReference>
<dbReference type="InterPro" id="IPR017900">
    <property type="entry name" value="4Fe4S_Fe_S_CS"/>
</dbReference>
<dbReference type="Pfam" id="PF11953">
    <property type="entry name" value="DUF3470"/>
    <property type="match status" value="1"/>
</dbReference>
<dbReference type="Proteomes" id="UP000515861">
    <property type="component" value="Chromosome"/>
</dbReference>
<dbReference type="GO" id="GO:0051538">
    <property type="term" value="F:3 iron, 4 sulfur cluster binding"/>
    <property type="evidence" value="ECO:0007669"/>
    <property type="project" value="UniProtKB-KW"/>
</dbReference>
<name>A0A7G9KZK8_9SPHN</name>
<dbReference type="InterPro" id="IPR000813">
    <property type="entry name" value="7Fe_ferredoxin"/>
</dbReference>
<reference evidence="14 15" key="1">
    <citation type="submission" date="2020-08" db="EMBL/GenBank/DDBJ databases">
        <title>Sphingomonas sp. sand1-3 16S ribosomal RNA gene Genome sequencing and assembly.</title>
        <authorList>
            <person name="Kang M."/>
        </authorList>
    </citation>
    <scope>NUCLEOTIDE SEQUENCE [LARGE SCALE GENOMIC DNA]</scope>
    <source>
        <strain evidence="15">sand1-3</strain>
    </source>
</reference>
<dbReference type="GO" id="GO:0009055">
    <property type="term" value="F:electron transfer activity"/>
    <property type="evidence" value="ECO:0007669"/>
    <property type="project" value="InterPro"/>
</dbReference>
<comment type="cofactor">
    <cofactor evidence="1 11">
        <name>[3Fe-4S] cluster</name>
        <dbReference type="ChEBI" id="CHEBI:21137"/>
    </cofactor>
</comment>
<keyword evidence="3 11" id="KW-0813">Transport</keyword>
<dbReference type="PANTHER" id="PTHR42859">
    <property type="entry name" value="OXIDOREDUCTASE"/>
    <property type="match status" value="1"/>
</dbReference>
<keyword evidence="5 11" id="KW-0479">Metal-binding</keyword>
<keyword evidence="8 11" id="KW-0408">Iron</keyword>
<dbReference type="InterPro" id="IPR054829">
    <property type="entry name" value="FdxA"/>
</dbReference>
<dbReference type="EMBL" id="CP060697">
    <property type="protein sequence ID" value="QNM81807.1"/>
    <property type="molecule type" value="Genomic_DNA"/>
</dbReference>
<dbReference type="Pfam" id="PF00037">
    <property type="entry name" value="Fer4"/>
    <property type="match status" value="1"/>
</dbReference>
<feature type="compositionally biased region" description="Polar residues" evidence="12">
    <location>
        <begin position="78"/>
        <end position="87"/>
    </location>
</feature>
<dbReference type="PRINTS" id="PR00354">
    <property type="entry name" value="7FE8SFRDOXIN"/>
</dbReference>
<keyword evidence="4 11" id="KW-0004">4Fe-4S</keyword>
<evidence type="ECO:0000256" key="9">
    <source>
        <dbReference type="ARBA" id="ARBA00023014"/>
    </source>
</evidence>
<gene>
    <name evidence="14" type="ORF">H8M03_06970</name>
</gene>
<evidence type="ECO:0000256" key="11">
    <source>
        <dbReference type="RuleBase" id="RU364098"/>
    </source>
</evidence>
<evidence type="ECO:0000256" key="1">
    <source>
        <dbReference type="ARBA" id="ARBA00001927"/>
    </source>
</evidence>
<dbReference type="NCBIfam" id="NF045490">
    <property type="entry name" value="FdxA_Protbact"/>
    <property type="match status" value="1"/>
</dbReference>
<proteinExistence type="predicted"/>
<dbReference type="AlphaFoldDB" id="A0A7G9KZK8"/>
<evidence type="ECO:0000256" key="8">
    <source>
        <dbReference type="ARBA" id="ARBA00023004"/>
    </source>
</evidence>
<evidence type="ECO:0000313" key="15">
    <source>
        <dbReference type="Proteomes" id="UP000515861"/>
    </source>
</evidence>
<feature type="domain" description="4Fe-4S ferredoxin-type" evidence="13">
    <location>
        <begin position="31"/>
        <end position="60"/>
    </location>
</feature>
<keyword evidence="7 11" id="KW-0249">Electron transport</keyword>
<keyword evidence="10 11" id="KW-0003">3Fe-4S</keyword>
<keyword evidence="15" id="KW-1185">Reference proteome</keyword>
<evidence type="ECO:0000259" key="13">
    <source>
        <dbReference type="PROSITE" id="PS51379"/>
    </source>
</evidence>
<evidence type="ECO:0000313" key="14">
    <source>
        <dbReference type="EMBL" id="QNM81807.1"/>
    </source>
</evidence>
<dbReference type="GO" id="GO:0051539">
    <property type="term" value="F:4 iron, 4 sulfur cluster binding"/>
    <property type="evidence" value="ECO:0007669"/>
    <property type="project" value="UniProtKB-KW"/>
</dbReference>
<dbReference type="PROSITE" id="PS51379">
    <property type="entry name" value="4FE4S_FER_2"/>
    <property type="match status" value="2"/>
</dbReference>